<gene>
    <name evidence="1" type="ORF">QPM17_09205</name>
</gene>
<comment type="caution">
    <text evidence="1">The sequence shown here is derived from an EMBL/GenBank/DDBJ whole genome shotgun (WGS) entry which is preliminary data.</text>
</comment>
<reference evidence="1 2" key="1">
    <citation type="submission" date="2023-06" db="EMBL/GenBank/DDBJ databases">
        <title>Marinobacter azerbaijanicus a moderately halophilic, isolated from Urmia Lake in Azerbaijan region of Iran.</title>
        <authorList>
            <person name="Sanchez-Porro C."/>
            <person name="Aghdam E.M."/>
            <person name="Saheb S.M."/>
            <person name="Tarhriz V."/>
            <person name="Kazemi E."/>
            <person name="Ammozegar M.A."/>
            <person name="Ventosa A."/>
            <person name="Hejazi M.S."/>
        </authorList>
    </citation>
    <scope>NUCLEOTIDE SEQUENCE [LARGE SCALE GENOMIC DNA]</scope>
    <source>
        <strain evidence="1 2">TBZ242</strain>
    </source>
</reference>
<organism evidence="1 2">
    <name type="scientific">Marinobacter azerbaijanicus</name>
    <dbReference type="NCBI Taxonomy" id="3050455"/>
    <lineage>
        <taxon>Bacteria</taxon>
        <taxon>Pseudomonadati</taxon>
        <taxon>Pseudomonadota</taxon>
        <taxon>Gammaproteobacteria</taxon>
        <taxon>Pseudomonadales</taxon>
        <taxon>Marinobacteraceae</taxon>
        <taxon>Marinobacter</taxon>
    </lineage>
</organism>
<dbReference type="EMBL" id="JASSVS010000004">
    <property type="protein sequence ID" value="MDL0431304.1"/>
    <property type="molecule type" value="Genomic_DNA"/>
</dbReference>
<evidence type="ECO:0000313" key="1">
    <source>
        <dbReference type="EMBL" id="MDL0431304.1"/>
    </source>
</evidence>
<accession>A0ABT7IAW2</accession>
<evidence type="ECO:0000313" key="2">
    <source>
        <dbReference type="Proteomes" id="UP001227964"/>
    </source>
</evidence>
<sequence>MTSSASDYDYELYLDFRKSEGDPSRVFHAMGGMIDALNNLDRDLGKLISPYYEPQIILENIYTGSLRAKLGEILREIPDDALKDFELKKILGHFLLKTKYLIVKWCEAKEAIDDMDDIKELESQIEEAAESTNVKRIPAYSSINRKDLLNHIKRIQNAMSPLEEFDSIEYRSVVGDARFNGQLAISSQVISDWLTKEVHTTQGPRILKVKKPDYLGKSKWAFRYNGHAIEAKISDIPWLVDFQSGNISVNPGDSIRAELKEDIAFGYEGEIVHVWYDVLEVYEVIPGMRAIQGGFFDSKG</sequence>
<name>A0ABT7IAW2_9GAMM</name>
<proteinExistence type="predicted"/>
<keyword evidence="2" id="KW-1185">Reference proteome</keyword>
<dbReference type="RefSeq" id="WP_285390377.1">
    <property type="nucleotide sequence ID" value="NZ_JASSVS010000004.1"/>
</dbReference>
<protein>
    <submittedName>
        <fullName evidence="1">Uncharacterized protein</fullName>
    </submittedName>
</protein>
<dbReference type="Proteomes" id="UP001227964">
    <property type="component" value="Unassembled WGS sequence"/>
</dbReference>